<reference evidence="1" key="1">
    <citation type="submission" date="2020-05" db="EMBL/GenBank/DDBJ databases">
        <authorList>
            <person name="Chiriac C."/>
            <person name="Salcher M."/>
            <person name="Ghai R."/>
            <person name="Kavagutti S V."/>
        </authorList>
    </citation>
    <scope>NUCLEOTIDE SEQUENCE</scope>
</reference>
<protein>
    <submittedName>
        <fullName evidence="1">Unannotated protein</fullName>
    </submittedName>
</protein>
<sequence length="38" mass="4009">MLVAATLRAKATPLTSVIAPRGAGKVRVFSISLTARKR</sequence>
<evidence type="ECO:0000313" key="1">
    <source>
        <dbReference type="EMBL" id="CAB4662255.1"/>
    </source>
</evidence>
<accession>A0A6J6LP44</accession>
<name>A0A6J6LP44_9ZZZZ</name>
<proteinExistence type="predicted"/>
<organism evidence="1">
    <name type="scientific">freshwater metagenome</name>
    <dbReference type="NCBI Taxonomy" id="449393"/>
    <lineage>
        <taxon>unclassified sequences</taxon>
        <taxon>metagenomes</taxon>
        <taxon>ecological metagenomes</taxon>
    </lineage>
</organism>
<gene>
    <name evidence="1" type="ORF">UFOPK2275_00620</name>
</gene>
<dbReference type="AlphaFoldDB" id="A0A6J6LP44"/>
<dbReference type="EMBL" id="CAEZWQ010000058">
    <property type="protein sequence ID" value="CAB4662255.1"/>
    <property type="molecule type" value="Genomic_DNA"/>
</dbReference>